<comment type="similarity">
    <text evidence="2">Belongs to the glycosyltransferase 41 family. O-GlcNAc transferase subfamily.</text>
</comment>
<dbReference type="Proteomes" id="UP000247498">
    <property type="component" value="Unassembled WGS sequence"/>
</dbReference>
<evidence type="ECO:0000256" key="6">
    <source>
        <dbReference type="ARBA" id="ARBA00022737"/>
    </source>
</evidence>
<dbReference type="EC" id="2.4.1.255" evidence="3"/>
<dbReference type="Pfam" id="PF13844">
    <property type="entry name" value="Glyco_transf_41"/>
    <property type="match status" value="2"/>
</dbReference>
<feature type="repeat" description="TPR" evidence="8">
    <location>
        <begin position="331"/>
        <end position="364"/>
    </location>
</feature>
<feature type="repeat" description="TPR" evidence="8">
    <location>
        <begin position="263"/>
        <end position="296"/>
    </location>
</feature>
<protein>
    <recommendedName>
        <fullName evidence="3">protein O-GlcNAc transferase</fullName>
        <ecNumber evidence="3">2.4.1.255</ecNumber>
    </recommendedName>
</protein>
<dbReference type="AlphaFoldDB" id="A0A2V0PAM2"/>
<dbReference type="Pfam" id="PF13414">
    <property type="entry name" value="TPR_11"/>
    <property type="match status" value="2"/>
</dbReference>
<name>A0A2V0PAM2_9CHLO</name>
<feature type="repeat" description="TPR" evidence="8">
    <location>
        <begin position="415"/>
        <end position="448"/>
    </location>
</feature>
<dbReference type="Pfam" id="PF00515">
    <property type="entry name" value="TPR_1"/>
    <property type="match status" value="1"/>
</dbReference>
<dbReference type="PROSITE" id="PS50293">
    <property type="entry name" value="TPR_REGION"/>
    <property type="match status" value="3"/>
</dbReference>
<dbReference type="PANTHER" id="PTHR44998:SF1">
    <property type="entry name" value="UDP-N-ACETYLGLUCOSAMINE--PEPTIDE N-ACETYLGLUCOSAMINYLTRANSFERASE 110 KDA SUBUNIT"/>
    <property type="match status" value="1"/>
</dbReference>
<dbReference type="GO" id="GO:0097363">
    <property type="term" value="F:protein O-acetylglucosaminyltransferase activity"/>
    <property type="evidence" value="ECO:0007669"/>
    <property type="project" value="UniProtKB-EC"/>
</dbReference>
<dbReference type="UniPathway" id="UPA00378"/>
<feature type="domain" description="O-GlcNAc transferase C-terminal" evidence="9">
    <location>
        <begin position="496"/>
        <end position="735"/>
    </location>
</feature>
<dbReference type="GO" id="GO:0006493">
    <property type="term" value="P:protein O-linked glycosylation"/>
    <property type="evidence" value="ECO:0007669"/>
    <property type="project" value="TreeGrafter"/>
</dbReference>
<dbReference type="Gene3D" id="3.40.50.2000">
    <property type="entry name" value="Glycogen Phosphorylase B"/>
    <property type="match status" value="1"/>
</dbReference>
<dbReference type="EMBL" id="BDRX01000073">
    <property type="protein sequence ID" value="GBF95992.1"/>
    <property type="molecule type" value="Genomic_DNA"/>
</dbReference>
<dbReference type="OrthoDB" id="528671at2759"/>
<keyword evidence="5" id="KW-0808">Transferase</keyword>
<evidence type="ECO:0000313" key="10">
    <source>
        <dbReference type="EMBL" id="GBF95992.1"/>
    </source>
</evidence>
<keyword evidence="11" id="KW-1185">Reference proteome</keyword>
<comment type="caution">
    <text evidence="10">The sequence shown here is derived from an EMBL/GenBank/DDBJ whole genome shotgun (WGS) entry which is preliminary data.</text>
</comment>
<evidence type="ECO:0000256" key="8">
    <source>
        <dbReference type="PROSITE-ProRule" id="PRU00339"/>
    </source>
</evidence>
<dbReference type="InterPro" id="IPR019734">
    <property type="entry name" value="TPR_rpt"/>
</dbReference>
<evidence type="ECO:0000256" key="1">
    <source>
        <dbReference type="ARBA" id="ARBA00004922"/>
    </source>
</evidence>
<evidence type="ECO:0000256" key="4">
    <source>
        <dbReference type="ARBA" id="ARBA00022676"/>
    </source>
</evidence>
<dbReference type="InParanoid" id="A0A2V0PAM2"/>
<evidence type="ECO:0000256" key="2">
    <source>
        <dbReference type="ARBA" id="ARBA00005386"/>
    </source>
</evidence>
<keyword evidence="7 8" id="KW-0802">TPR repeat</keyword>
<gene>
    <name evidence="10" type="ORF">Rsub_08807</name>
</gene>
<reference evidence="10 11" key="1">
    <citation type="journal article" date="2018" name="Sci. Rep.">
        <title>Raphidocelis subcapitata (=Pseudokirchneriella subcapitata) provides an insight into genome evolution and environmental adaptations in the Sphaeropleales.</title>
        <authorList>
            <person name="Suzuki S."/>
            <person name="Yamaguchi H."/>
            <person name="Nakajima N."/>
            <person name="Kawachi M."/>
        </authorList>
    </citation>
    <scope>NUCLEOTIDE SEQUENCE [LARGE SCALE GENOMIC DNA]</scope>
    <source>
        <strain evidence="10 11">NIES-35</strain>
    </source>
</reference>
<feature type="domain" description="O-GlcNAc transferase C-terminal" evidence="9">
    <location>
        <begin position="736"/>
        <end position="782"/>
    </location>
</feature>
<dbReference type="InterPro" id="IPR011990">
    <property type="entry name" value="TPR-like_helical_dom_sf"/>
</dbReference>
<keyword evidence="4" id="KW-0328">Glycosyltransferase</keyword>
<evidence type="ECO:0000259" key="9">
    <source>
        <dbReference type="Pfam" id="PF13844"/>
    </source>
</evidence>
<dbReference type="PANTHER" id="PTHR44998">
    <property type="match status" value="1"/>
</dbReference>
<evidence type="ECO:0000256" key="5">
    <source>
        <dbReference type="ARBA" id="ARBA00022679"/>
    </source>
</evidence>
<dbReference type="SMART" id="SM00028">
    <property type="entry name" value="TPR"/>
    <property type="match status" value="10"/>
</dbReference>
<dbReference type="InterPro" id="IPR029489">
    <property type="entry name" value="OGT/SEC/SPY_C"/>
</dbReference>
<feature type="repeat" description="TPR" evidence="8">
    <location>
        <begin position="449"/>
        <end position="482"/>
    </location>
</feature>
<sequence>MDLAALQRGFGLPATPFGLAGCLIQPAEQQTLGQPSVCIDYGSAHALALGGLLQAVPLGVAALPPTAVAPPAVAAASAAAAALAPVPSPELDLLLAEAHEAYRAGDYTRALALCAPVHAASPCRVDALLLLGAAHYQRGEYAACVAANDAAILLDPGLAEAHANLANALQQLGDMDTAIVYYRSALRLKPRFTDALNNMASALVAKGLVPAAMEAYGAALAINPGLVDVHNNLGDLWRAQGAAGAAAARARYAEALRLDPGYAPAWRGLGDLAREAGDAAAALGCYGEAARLRPGYADALTGAGVALKELRRRSEAEACFEAAAALRPACALSLGNLGGMYYERGKLEPAIAAYRRALSLQPLFPEAYNNLGNALREAGRVGEAVEAYAACIRQQYARAGAPGAPLPGPVAGRLSVAYANLGGLLKASGQAAPAIACYEQVASLSPESPEAAANLGSAYKDAGQHDAAAAAYKRALALRPDFPEAFANLVHSLQCVCEWAERGPLFARLEGDVRRDLAGGRLPAVQPFHAMAYPFPADLALAISRAYAGQAALAAARLALPPLPHPPAAPLARGQRLRVAYVSADFGNHPLSHLMGSVFGLHDRTRVEVFCYALSPPDGSEWRRRIEAEAEHFVDASGWGPADIARRISADGVHVALNLNGYTRGARNEVFALRPAPVQASYMGFPATTGAPYLPWLITDPVVAPPTVRHCYSEALALMPHCYFVNDYARAHGDVLDKSTLPTRAEVGLPPGKVVYACSNQLYKFDPDTFATWCRILRRVPDRCTNPCPTSRDRLANPPGPWP</sequence>
<dbReference type="PROSITE" id="PS50005">
    <property type="entry name" value="TPR"/>
    <property type="match status" value="5"/>
</dbReference>
<feature type="repeat" description="TPR" evidence="8">
    <location>
        <begin position="159"/>
        <end position="192"/>
    </location>
</feature>
<dbReference type="STRING" id="307507.A0A2V0PAM2"/>
<accession>A0A2V0PAM2</accession>
<dbReference type="SUPFAM" id="SSF48452">
    <property type="entry name" value="TPR-like"/>
    <property type="match status" value="2"/>
</dbReference>
<comment type="pathway">
    <text evidence="1">Protein modification; protein glycosylation.</text>
</comment>
<organism evidence="10 11">
    <name type="scientific">Raphidocelis subcapitata</name>
    <dbReference type="NCBI Taxonomy" id="307507"/>
    <lineage>
        <taxon>Eukaryota</taxon>
        <taxon>Viridiplantae</taxon>
        <taxon>Chlorophyta</taxon>
        <taxon>core chlorophytes</taxon>
        <taxon>Chlorophyceae</taxon>
        <taxon>CS clade</taxon>
        <taxon>Sphaeropleales</taxon>
        <taxon>Selenastraceae</taxon>
        <taxon>Raphidocelis</taxon>
    </lineage>
</organism>
<dbReference type="Pfam" id="PF13181">
    <property type="entry name" value="TPR_8"/>
    <property type="match status" value="2"/>
</dbReference>
<dbReference type="Gene3D" id="1.25.40.10">
    <property type="entry name" value="Tetratricopeptide repeat domain"/>
    <property type="match status" value="7"/>
</dbReference>
<dbReference type="Gene3D" id="3.40.50.11380">
    <property type="match status" value="1"/>
</dbReference>
<evidence type="ECO:0000313" key="11">
    <source>
        <dbReference type="Proteomes" id="UP000247498"/>
    </source>
</evidence>
<keyword evidence="6" id="KW-0677">Repeat</keyword>
<dbReference type="Pfam" id="PF13432">
    <property type="entry name" value="TPR_16"/>
    <property type="match status" value="1"/>
</dbReference>
<proteinExistence type="inferred from homology"/>
<evidence type="ECO:0000256" key="7">
    <source>
        <dbReference type="ARBA" id="ARBA00022803"/>
    </source>
</evidence>
<evidence type="ECO:0000256" key="3">
    <source>
        <dbReference type="ARBA" id="ARBA00011970"/>
    </source>
</evidence>